<accession>A0A4R8ZGF7</accession>
<gene>
    <name evidence="1" type="ORF">E3T27_06050</name>
</gene>
<keyword evidence="2" id="KW-1185">Reference proteome</keyword>
<dbReference type="Proteomes" id="UP000298424">
    <property type="component" value="Unassembled WGS sequence"/>
</dbReference>
<proteinExistence type="predicted"/>
<dbReference type="RefSeq" id="WP_104197631.1">
    <property type="nucleotide sequence ID" value="NZ_SOGT01000006.1"/>
</dbReference>
<dbReference type="OrthoDB" id="5125852at2"/>
<evidence type="ECO:0000313" key="1">
    <source>
        <dbReference type="EMBL" id="TFD27319.1"/>
    </source>
</evidence>
<dbReference type="EMBL" id="SOGT01000006">
    <property type="protein sequence ID" value="TFD27319.1"/>
    <property type="molecule type" value="Genomic_DNA"/>
</dbReference>
<sequence length="184" mass="18928">MFGRRRRRLAASAALSVASTPVLRDEQIFELLHDKLTALVGEHGAWTLVARSADDTEVIFHGLKARAIATELTDAITTQQAVLRGESSGEPTALTWSPAPITTWSEPAASQAPARGAAPINAAPTNAALASAASVSTAFADTASVDALLAEATSVEPNDDDLAAASAAWIDKASATLASARLVV</sequence>
<name>A0A4R8ZGF7_9MICO</name>
<comment type="caution">
    <text evidence="1">The sequence shown here is derived from an EMBL/GenBank/DDBJ whole genome shotgun (WGS) entry which is preliminary data.</text>
</comment>
<organism evidence="1 2">
    <name type="scientific">Cryobacterium lyxosi</name>
    <dbReference type="NCBI Taxonomy" id="1259228"/>
    <lineage>
        <taxon>Bacteria</taxon>
        <taxon>Bacillati</taxon>
        <taxon>Actinomycetota</taxon>
        <taxon>Actinomycetes</taxon>
        <taxon>Micrococcales</taxon>
        <taxon>Microbacteriaceae</taxon>
        <taxon>Cryobacterium</taxon>
    </lineage>
</organism>
<evidence type="ECO:0000313" key="2">
    <source>
        <dbReference type="Proteomes" id="UP000298424"/>
    </source>
</evidence>
<reference evidence="1 2" key="1">
    <citation type="submission" date="2019-03" db="EMBL/GenBank/DDBJ databases">
        <title>Genomics of glacier-inhabiting Cryobacterium strains.</title>
        <authorList>
            <person name="Liu Q."/>
            <person name="Xin Y.-H."/>
        </authorList>
    </citation>
    <scope>NUCLEOTIDE SEQUENCE [LARGE SCALE GENOMIC DNA]</scope>
    <source>
        <strain evidence="1 2">TMT1-1</strain>
    </source>
</reference>
<protein>
    <submittedName>
        <fullName evidence="1">Uncharacterized protein</fullName>
    </submittedName>
</protein>
<dbReference type="AlphaFoldDB" id="A0A4R8ZGF7"/>